<protein>
    <recommendedName>
        <fullName evidence="3">Transposase</fullName>
    </recommendedName>
</protein>
<organism evidence="1 2">
    <name type="scientific">Cupriavidus taiwanensis</name>
    <dbReference type="NCBI Taxonomy" id="164546"/>
    <lineage>
        <taxon>Bacteria</taxon>
        <taxon>Pseudomonadati</taxon>
        <taxon>Pseudomonadota</taxon>
        <taxon>Betaproteobacteria</taxon>
        <taxon>Burkholderiales</taxon>
        <taxon>Burkholderiaceae</taxon>
        <taxon>Cupriavidus</taxon>
    </lineage>
</organism>
<evidence type="ECO:0008006" key="3">
    <source>
        <dbReference type="Google" id="ProtNLM"/>
    </source>
</evidence>
<evidence type="ECO:0000313" key="1">
    <source>
        <dbReference type="EMBL" id="SOY46194.1"/>
    </source>
</evidence>
<dbReference type="Proteomes" id="UP000256780">
    <property type="component" value="Chromosome CBM2587_a"/>
</dbReference>
<reference evidence="1 2" key="1">
    <citation type="submission" date="2018-01" db="EMBL/GenBank/DDBJ databases">
        <authorList>
            <person name="Clerissi C."/>
        </authorList>
    </citation>
    <scope>NUCLEOTIDE SEQUENCE [LARGE SCALE GENOMIC DNA]</scope>
    <source>
        <strain evidence="1">Cupriavidus sp. LMG 19464</strain>
    </source>
</reference>
<accession>A0A975ZYN4</accession>
<comment type="caution">
    <text evidence="1">The sequence shown here is derived from an EMBL/GenBank/DDBJ whole genome shotgun (WGS) entry which is preliminary data.</text>
</comment>
<proteinExistence type="predicted"/>
<gene>
    <name evidence="1" type="ORF">CBM2587_A160071</name>
</gene>
<evidence type="ECO:0000313" key="2">
    <source>
        <dbReference type="Proteomes" id="UP000256780"/>
    </source>
</evidence>
<dbReference type="EMBL" id="OFSQ01000008">
    <property type="protein sequence ID" value="SOY46194.1"/>
    <property type="molecule type" value="Genomic_DNA"/>
</dbReference>
<dbReference type="AlphaFoldDB" id="A0A975ZYN4"/>
<sequence length="48" mass="5369">MVRGCRSVSGITPTEQRLAFTLVSFLDITPQTWRAAHAGLPKCLRNRL</sequence>
<name>A0A975ZYN4_9BURK</name>